<name>A0A7R8CLP4_LEPSM</name>
<gene>
    <name evidence="1" type="ORF">LSAA_5840</name>
</gene>
<dbReference type="OrthoDB" id="1100386at2759"/>
<protein>
    <submittedName>
        <fullName evidence="1">(salmon louse) hypothetical protein</fullName>
    </submittedName>
</protein>
<sequence length="269" mass="30318">MFFLRITLLVSHYPLCPNGIRTADYEETTNYHWGFFGDERSMEVKGPFQFGKRTNLYEGQCSLKEGFQKPGDGCIKNLRECSKGFSMSVFVKISYTPSISMLKSTKDNMEYLMSTGGEVGRSGASIFMKGTTIGGLVSLGDEYWNVVAEGLLPHPNVWTNIGITWEMPTFSTEKEYLDKLKNNQSLGGLQLFLDTERVAFSLLNRTCYSTEIQSNDCTHKIDKVLSPLNPPRLTLGCHATSQEGRNKGNIKRDISFDEPAIWTKALRKE</sequence>
<keyword evidence="2" id="KW-1185">Reference proteome</keyword>
<accession>A0A7R8CLP4</accession>
<dbReference type="AlphaFoldDB" id="A0A7R8CLP4"/>
<reference evidence="1" key="1">
    <citation type="submission" date="2021-02" db="EMBL/GenBank/DDBJ databases">
        <authorList>
            <person name="Bekaert M."/>
        </authorList>
    </citation>
    <scope>NUCLEOTIDE SEQUENCE</scope>
    <source>
        <strain evidence="1">IoA-00</strain>
    </source>
</reference>
<evidence type="ECO:0000313" key="1">
    <source>
        <dbReference type="EMBL" id="CAF2859977.1"/>
    </source>
</evidence>
<dbReference type="Proteomes" id="UP000675881">
    <property type="component" value="Chromosome 15"/>
</dbReference>
<dbReference type="EMBL" id="HG994594">
    <property type="protein sequence ID" value="CAF2859977.1"/>
    <property type="molecule type" value="Genomic_DNA"/>
</dbReference>
<proteinExistence type="predicted"/>
<evidence type="ECO:0000313" key="2">
    <source>
        <dbReference type="Proteomes" id="UP000675881"/>
    </source>
</evidence>
<organism evidence="1 2">
    <name type="scientific">Lepeophtheirus salmonis</name>
    <name type="common">Salmon louse</name>
    <name type="synonym">Caligus salmonis</name>
    <dbReference type="NCBI Taxonomy" id="72036"/>
    <lineage>
        <taxon>Eukaryota</taxon>
        <taxon>Metazoa</taxon>
        <taxon>Ecdysozoa</taxon>
        <taxon>Arthropoda</taxon>
        <taxon>Crustacea</taxon>
        <taxon>Multicrustacea</taxon>
        <taxon>Hexanauplia</taxon>
        <taxon>Copepoda</taxon>
        <taxon>Siphonostomatoida</taxon>
        <taxon>Caligidae</taxon>
        <taxon>Lepeophtheirus</taxon>
    </lineage>
</organism>